<evidence type="ECO:0000313" key="1">
    <source>
        <dbReference type="EMBL" id="SFC40226.1"/>
    </source>
</evidence>
<dbReference type="AlphaFoldDB" id="A0A1I1IVE8"/>
<evidence type="ECO:0000313" key="2">
    <source>
        <dbReference type="Proteomes" id="UP000199263"/>
    </source>
</evidence>
<protein>
    <submittedName>
        <fullName evidence="1">Uncharacterized protein</fullName>
    </submittedName>
</protein>
<name>A0A1I1IVE8_9CLOT</name>
<accession>A0A1I1IVE8</accession>
<dbReference type="EMBL" id="FOMG01000003">
    <property type="protein sequence ID" value="SFC40226.1"/>
    <property type="molecule type" value="Genomic_DNA"/>
</dbReference>
<dbReference type="OrthoDB" id="1880086at2"/>
<proteinExistence type="predicted"/>
<reference evidence="1 2" key="1">
    <citation type="submission" date="2016-10" db="EMBL/GenBank/DDBJ databases">
        <authorList>
            <person name="de Groot N.N."/>
        </authorList>
    </citation>
    <scope>NUCLEOTIDE SEQUENCE [LARGE SCALE GENOMIC DNA]</scope>
    <source>
        <strain evidence="1 2">DSM 12992</strain>
    </source>
</reference>
<keyword evidence="2" id="KW-1185">Reference proteome</keyword>
<sequence>MSELFKDKIIKKFKIKYEKLVKKNFEDFFKGLSSDLEDIQDLEKRELLMKNINSNVKRTKTRWVNKVLATKNNKYAKDIEFAEIQYRKVLAKQISVKKFKSYFDSKNLDEYKEKCLAPLNEWKTNIDSLLSDFLYIDSLSKASIATAFKNDIFVQFSKLCHEEEINANNTTKIPSILSQIPVDTTSRTYFLTEEQKKDLDTCTDISHPSTIDRYIMIGEDEQNELLLQLEQRTYLQIKNGGNSEKVLDLLTQIALVKSVKYLNRLDVKIISYYYTHFHKIVLGDPIIKSIYQITLDLGLANTIKNYDAIESSIAKLGSMTLSYNIEGNSINGIFLESSIYESNGIRMAKVYLGSILKELILKKSTLEYDGDIFNSLGADAQQLAIWLQKRRYKCAITNTPYNETISLSKISTAIYWNTKRIDRKRDRLIVALNELENSHIVVSTALYDKKSVSFEINYIPLSSNELLKLQISPSNSKVIECPDQLL</sequence>
<organism evidence="1 2">
    <name type="scientific">Clostridium uliginosum</name>
    <dbReference type="NCBI Taxonomy" id="119641"/>
    <lineage>
        <taxon>Bacteria</taxon>
        <taxon>Bacillati</taxon>
        <taxon>Bacillota</taxon>
        <taxon>Clostridia</taxon>
        <taxon>Eubacteriales</taxon>
        <taxon>Clostridiaceae</taxon>
        <taxon>Clostridium</taxon>
    </lineage>
</organism>
<gene>
    <name evidence="1" type="ORF">SAMN05421842_10390</name>
</gene>
<dbReference type="RefSeq" id="WP_090088745.1">
    <property type="nucleotide sequence ID" value="NZ_FOMG01000003.1"/>
</dbReference>
<dbReference type="Proteomes" id="UP000199263">
    <property type="component" value="Unassembled WGS sequence"/>
</dbReference>